<dbReference type="EMBL" id="VLKM01000009">
    <property type="protein sequence ID" value="TWH93109.1"/>
    <property type="molecule type" value="Genomic_DNA"/>
</dbReference>
<dbReference type="Proteomes" id="UP000315312">
    <property type="component" value="Unassembled WGS sequence"/>
</dbReference>
<dbReference type="OrthoDB" id="1440848at2"/>
<protein>
    <submittedName>
        <fullName evidence="1">Uncharacterized protein</fullName>
    </submittedName>
</protein>
<keyword evidence="2" id="KW-1185">Reference proteome</keyword>
<evidence type="ECO:0000313" key="2">
    <source>
        <dbReference type="Proteomes" id="UP000315312"/>
    </source>
</evidence>
<dbReference type="RefSeq" id="WP_133606234.1">
    <property type="nucleotide sequence ID" value="NZ_SNZC01000001.1"/>
</dbReference>
<reference evidence="1 2" key="1">
    <citation type="journal article" date="2015" name="Stand. Genomic Sci.">
        <title>Genomic Encyclopedia of Bacterial and Archaeal Type Strains, Phase III: the genomes of soil and plant-associated and newly described type strains.</title>
        <authorList>
            <person name="Whitman W.B."/>
            <person name="Woyke T."/>
            <person name="Klenk H.P."/>
            <person name="Zhou Y."/>
            <person name="Lilburn T.G."/>
            <person name="Beck B.J."/>
            <person name="De Vos P."/>
            <person name="Vandamme P."/>
            <person name="Eisen J.A."/>
            <person name="Garrity G."/>
            <person name="Hugenholtz P."/>
            <person name="Kyrpides N.C."/>
        </authorList>
    </citation>
    <scope>NUCLEOTIDE SEQUENCE [LARGE SCALE GENOMIC DNA]</scope>
    <source>
        <strain evidence="1 2">CGMCC 1.6844</strain>
    </source>
</reference>
<evidence type="ECO:0000313" key="1">
    <source>
        <dbReference type="EMBL" id="TWH93109.1"/>
    </source>
</evidence>
<organism evidence="1 2">
    <name type="scientific">Flavobacterium cheniae</name>
    <dbReference type="NCBI Taxonomy" id="295428"/>
    <lineage>
        <taxon>Bacteria</taxon>
        <taxon>Pseudomonadati</taxon>
        <taxon>Bacteroidota</taxon>
        <taxon>Flavobacteriia</taxon>
        <taxon>Flavobacteriales</taxon>
        <taxon>Flavobacteriaceae</taxon>
        <taxon>Flavobacterium</taxon>
    </lineage>
</organism>
<comment type="caution">
    <text evidence="1">The sequence shown here is derived from an EMBL/GenBank/DDBJ whole genome shotgun (WGS) entry which is preliminary data.</text>
</comment>
<sequence>MKKRFKHYFIIPVLFFNSFLFSQNNKIGKVIIEKYINSNDKVIQSTTDSELEFLNKRKHDIIIRNDSDSIFLKSNKNGLFKIPKKYFDSCSIVVNNNFKELKEEFVFIDSFKETDTIELKISDFHISNKTDSTKSPNLYVKYNIFQAEKDFLNKKRRYLMIVSSSYSPKFVKEIDSKSKKYGFEIEYLDDIKGTLSELRIIYRYNKRMFELLGIKD</sequence>
<gene>
    <name evidence="1" type="ORF">IP97_02178</name>
</gene>
<accession>A0A562KCF8</accession>
<dbReference type="AlphaFoldDB" id="A0A562KCF8"/>
<name>A0A562KCF8_9FLAO</name>
<proteinExistence type="predicted"/>